<keyword evidence="3 9" id="KW-0812">Transmembrane</keyword>
<dbReference type="OrthoDB" id="8660770at2759"/>
<dbReference type="GO" id="GO:0004930">
    <property type="term" value="F:G protein-coupled receptor activity"/>
    <property type="evidence" value="ECO:0007669"/>
    <property type="project" value="UniProtKB-KW"/>
</dbReference>
<dbReference type="AlphaFoldDB" id="A0A1S2ZV90"/>
<keyword evidence="8" id="KW-0807">Transducer</keyword>
<dbReference type="InterPro" id="IPR017452">
    <property type="entry name" value="GPCR_Rhodpsn_7TM"/>
</dbReference>
<feature type="transmembrane region" description="Helical" evidence="9">
    <location>
        <begin position="148"/>
        <end position="171"/>
    </location>
</feature>
<dbReference type="RefSeq" id="XP_060029173.1">
    <property type="nucleotide sequence ID" value="XM_060173190.1"/>
</dbReference>
<keyword evidence="2" id="KW-1003">Cell membrane</keyword>
<dbReference type="InterPro" id="IPR000276">
    <property type="entry name" value="GPCR_Rhodpsn"/>
</dbReference>
<keyword evidence="7 12" id="KW-0675">Receptor</keyword>
<dbReference type="Gene3D" id="1.20.1070.10">
    <property type="entry name" value="Rhodopsin 7-helix transmembrane proteins"/>
    <property type="match status" value="1"/>
</dbReference>
<keyword evidence="4 9" id="KW-1133">Transmembrane helix</keyword>
<dbReference type="SUPFAM" id="SSF81321">
    <property type="entry name" value="Family A G protein-coupled receptor-like"/>
    <property type="match status" value="1"/>
</dbReference>
<name>A0A1S2ZV90_ERIEU</name>
<dbReference type="InParanoid" id="A0A1S2ZV90"/>
<evidence type="ECO:0000256" key="1">
    <source>
        <dbReference type="ARBA" id="ARBA00004651"/>
    </source>
</evidence>
<dbReference type="PRINTS" id="PR00237">
    <property type="entry name" value="GPCRRHODOPSN"/>
</dbReference>
<dbReference type="CTD" id="115330"/>
<dbReference type="Pfam" id="PF00001">
    <property type="entry name" value="7tm_1"/>
    <property type="match status" value="1"/>
</dbReference>
<feature type="domain" description="G-protein coupled receptors family 1 profile" evidence="10">
    <location>
        <begin position="43"/>
        <end position="285"/>
    </location>
</feature>
<reference evidence="12" key="1">
    <citation type="submission" date="2025-04" db="UniProtKB">
        <authorList>
            <consortium name="RefSeq"/>
        </authorList>
    </citation>
    <scope>IDENTIFICATION</scope>
</reference>
<dbReference type="RefSeq" id="XP_007525131.1">
    <property type="nucleotide sequence ID" value="XM_007525069.2"/>
</dbReference>
<sequence>MWSCGPLNATGLEDGLGCPQLRLALTALSLLCLAVGMPVGLGGNGLLVLVLVGERVAAMPDVYFLNLALAGLLLSALAPPHLLGPGAARWPLWRPGSQARVALLVLFNVAALVSVYSAALLGLDSYIARALPGSPLPSAYNARHVCGFLWGGALLTSFSALLAHVCGQLAARPAECARLQDSRLADGLLALVGYLVPALAALYALLLLARLRMRASSLDPDASRLDPTAQRLLLATVGLQLGLWAPHYLVLLGRVLLGARGELLLAQDAARCLAFASGAATPLLYRGLSPTFPHQLRRLLARLPLRRRPCDPEPPAVQPVLA</sequence>
<evidence type="ECO:0000256" key="2">
    <source>
        <dbReference type="ARBA" id="ARBA00022475"/>
    </source>
</evidence>
<dbReference type="GeneID" id="103115310"/>
<feature type="transmembrane region" description="Helical" evidence="9">
    <location>
        <begin position="191"/>
        <end position="211"/>
    </location>
</feature>
<evidence type="ECO:0000256" key="9">
    <source>
        <dbReference type="SAM" id="Phobius"/>
    </source>
</evidence>
<feature type="transmembrane region" description="Helical" evidence="9">
    <location>
        <begin position="63"/>
        <end position="82"/>
    </location>
</feature>
<dbReference type="InterPro" id="IPR047143">
    <property type="entry name" value="GPER1-like"/>
</dbReference>
<evidence type="ECO:0000259" key="10">
    <source>
        <dbReference type="PROSITE" id="PS50262"/>
    </source>
</evidence>
<evidence type="ECO:0000256" key="3">
    <source>
        <dbReference type="ARBA" id="ARBA00022692"/>
    </source>
</evidence>
<dbReference type="PANTHER" id="PTHR24226:SF3">
    <property type="entry name" value="G-PROTEIN COUPLED RECEPTOR 146-RELATED"/>
    <property type="match status" value="1"/>
</dbReference>
<evidence type="ECO:0000256" key="4">
    <source>
        <dbReference type="ARBA" id="ARBA00022989"/>
    </source>
</evidence>
<protein>
    <submittedName>
        <fullName evidence="12 13">Probable G-protein coupled receptor 146</fullName>
    </submittedName>
</protein>
<dbReference type="GO" id="GO:0005886">
    <property type="term" value="C:plasma membrane"/>
    <property type="evidence" value="ECO:0007669"/>
    <property type="project" value="UniProtKB-SubCell"/>
</dbReference>
<feature type="transmembrane region" description="Helical" evidence="9">
    <location>
        <begin position="102"/>
        <end position="127"/>
    </location>
</feature>
<keyword evidence="6 9" id="KW-0472">Membrane</keyword>
<evidence type="ECO:0000256" key="6">
    <source>
        <dbReference type="ARBA" id="ARBA00023136"/>
    </source>
</evidence>
<accession>A0A1S2ZV90</accession>
<evidence type="ECO:0000313" key="12">
    <source>
        <dbReference type="RefSeq" id="XP_007525131.1"/>
    </source>
</evidence>
<comment type="subcellular location">
    <subcellularLocation>
        <location evidence="1">Cell membrane</location>
        <topology evidence="1">Multi-pass membrane protein</topology>
    </subcellularLocation>
</comment>
<evidence type="ECO:0000313" key="14">
    <source>
        <dbReference type="RefSeq" id="XP_060029173.1"/>
    </source>
</evidence>
<evidence type="ECO:0000256" key="7">
    <source>
        <dbReference type="ARBA" id="ARBA00023170"/>
    </source>
</evidence>
<proteinExistence type="predicted"/>
<dbReference type="PANTHER" id="PTHR24226">
    <property type="entry name" value="G-PROTEIN COUPLED RECEPTOR 182 AND ESTROGEN RECEPTOR 1"/>
    <property type="match status" value="1"/>
</dbReference>
<evidence type="ECO:0000256" key="5">
    <source>
        <dbReference type="ARBA" id="ARBA00023040"/>
    </source>
</evidence>
<dbReference type="Proteomes" id="UP001652624">
    <property type="component" value="Chromosome 15"/>
</dbReference>
<evidence type="ECO:0000256" key="8">
    <source>
        <dbReference type="ARBA" id="ARBA00023224"/>
    </source>
</evidence>
<dbReference type="eggNOG" id="ENOG502QPPG">
    <property type="taxonomic scope" value="Eukaryota"/>
</dbReference>
<feature type="transmembrane region" description="Helical" evidence="9">
    <location>
        <begin position="23"/>
        <end position="51"/>
    </location>
</feature>
<gene>
    <name evidence="12 13 14" type="primary">GPR146</name>
</gene>
<evidence type="ECO:0000313" key="11">
    <source>
        <dbReference type="Proteomes" id="UP001652624"/>
    </source>
</evidence>
<keyword evidence="11" id="KW-1185">Reference proteome</keyword>
<dbReference type="PROSITE" id="PS50262">
    <property type="entry name" value="G_PROTEIN_RECEP_F1_2"/>
    <property type="match status" value="1"/>
</dbReference>
<organism evidence="11 12">
    <name type="scientific">Erinaceus europaeus</name>
    <name type="common">Western European hedgehog</name>
    <dbReference type="NCBI Taxonomy" id="9365"/>
    <lineage>
        <taxon>Eukaryota</taxon>
        <taxon>Metazoa</taxon>
        <taxon>Chordata</taxon>
        <taxon>Craniata</taxon>
        <taxon>Vertebrata</taxon>
        <taxon>Euteleostomi</taxon>
        <taxon>Mammalia</taxon>
        <taxon>Eutheria</taxon>
        <taxon>Laurasiatheria</taxon>
        <taxon>Eulipotyphla</taxon>
        <taxon>Erinaceidae</taxon>
        <taxon>Erinaceinae</taxon>
        <taxon>Erinaceus</taxon>
    </lineage>
</organism>
<evidence type="ECO:0000313" key="13">
    <source>
        <dbReference type="RefSeq" id="XP_060029172.1"/>
    </source>
</evidence>
<dbReference type="RefSeq" id="XP_060029172.1">
    <property type="nucleotide sequence ID" value="XM_060173189.1"/>
</dbReference>
<keyword evidence="5" id="KW-0297">G-protein coupled receptor</keyword>